<reference evidence="7" key="1">
    <citation type="submission" date="2010-05" db="EMBL/GenBank/DDBJ databases">
        <title>The Genome Sequence of Magnaporthe poae strain ATCC 64411.</title>
        <authorList>
            <consortium name="The Broad Institute Genome Sequencing Platform"/>
            <consortium name="Broad Institute Genome Sequencing Center for Infectious Disease"/>
            <person name="Ma L.-J."/>
            <person name="Dead R."/>
            <person name="Young S."/>
            <person name="Zeng Q."/>
            <person name="Koehrsen M."/>
            <person name="Alvarado L."/>
            <person name="Berlin A."/>
            <person name="Chapman S.B."/>
            <person name="Chen Z."/>
            <person name="Freedman E."/>
            <person name="Gellesch M."/>
            <person name="Goldberg J."/>
            <person name="Griggs A."/>
            <person name="Gujja S."/>
            <person name="Heilman E.R."/>
            <person name="Heiman D."/>
            <person name="Hepburn T."/>
            <person name="Howarth C."/>
            <person name="Jen D."/>
            <person name="Larson L."/>
            <person name="Mehta T."/>
            <person name="Neiman D."/>
            <person name="Pearson M."/>
            <person name="Roberts A."/>
            <person name="Saif S."/>
            <person name="Shea T."/>
            <person name="Shenoy N."/>
            <person name="Sisk P."/>
            <person name="Stolte C."/>
            <person name="Sykes S."/>
            <person name="Walk T."/>
            <person name="White J."/>
            <person name="Yandava C."/>
            <person name="Haas B."/>
            <person name="Nusbaum C."/>
            <person name="Birren B."/>
        </authorList>
    </citation>
    <scope>NUCLEOTIDE SEQUENCE</scope>
    <source>
        <strain evidence="7">ATCC 64411</strain>
    </source>
</reference>
<feature type="compositionally biased region" description="Low complexity" evidence="6">
    <location>
        <begin position="24"/>
        <end position="43"/>
    </location>
</feature>
<dbReference type="FunFam" id="1.10.20.10:FF:000069">
    <property type="entry name" value="Transcription initiation factor TFIID subunit"/>
    <property type="match status" value="1"/>
</dbReference>
<keyword evidence="3" id="KW-0805">Transcription regulation</keyword>
<reference evidence="7" key="2">
    <citation type="submission" date="2011-03" db="EMBL/GenBank/DDBJ databases">
        <title>Annotation of Magnaporthe poae ATCC 64411.</title>
        <authorList>
            <person name="Ma L.-J."/>
            <person name="Dead R."/>
            <person name="Young S.K."/>
            <person name="Zeng Q."/>
            <person name="Gargeya S."/>
            <person name="Fitzgerald M."/>
            <person name="Haas B."/>
            <person name="Abouelleil A."/>
            <person name="Alvarado L."/>
            <person name="Arachchi H.M."/>
            <person name="Berlin A."/>
            <person name="Brown A."/>
            <person name="Chapman S.B."/>
            <person name="Chen Z."/>
            <person name="Dunbar C."/>
            <person name="Freedman E."/>
            <person name="Gearin G."/>
            <person name="Gellesch M."/>
            <person name="Goldberg J."/>
            <person name="Griggs A."/>
            <person name="Gujja S."/>
            <person name="Heiman D."/>
            <person name="Howarth C."/>
            <person name="Larson L."/>
            <person name="Lui A."/>
            <person name="MacDonald P.J.P."/>
            <person name="Mehta T."/>
            <person name="Montmayeur A."/>
            <person name="Murphy C."/>
            <person name="Neiman D."/>
            <person name="Pearson M."/>
            <person name="Priest M."/>
            <person name="Roberts A."/>
            <person name="Saif S."/>
            <person name="Shea T."/>
            <person name="Shenoy N."/>
            <person name="Sisk P."/>
            <person name="Stolte C."/>
            <person name="Sykes S."/>
            <person name="Yandava C."/>
            <person name="Wortman J."/>
            <person name="Nusbaum C."/>
            <person name="Birren B."/>
        </authorList>
    </citation>
    <scope>NUCLEOTIDE SEQUENCE</scope>
    <source>
        <strain evidence="7">ATCC 64411</strain>
    </source>
</reference>
<keyword evidence="4" id="KW-0804">Transcription</keyword>
<evidence type="ECO:0000256" key="1">
    <source>
        <dbReference type="ARBA" id="ARBA00004123"/>
    </source>
</evidence>
<name>A0A0H2UCH0_MAGP6</name>
<evidence type="ECO:0008006" key="8">
    <source>
        <dbReference type="Google" id="ProtNLM"/>
    </source>
</evidence>
<dbReference type="OrthoDB" id="341924at2759"/>
<feature type="non-terminal residue" evidence="7">
    <location>
        <position position="1"/>
    </location>
</feature>
<feature type="region of interest" description="Disordered" evidence="6">
    <location>
        <begin position="108"/>
        <end position="129"/>
    </location>
</feature>
<dbReference type="PANTHER" id="PTHR48068:SF4">
    <property type="entry name" value="TATA-BOX BINDING PROTEIN ASSOCIATED FACTOR 9"/>
    <property type="match status" value="1"/>
</dbReference>
<dbReference type="GO" id="GO:0000124">
    <property type="term" value="C:SAGA complex"/>
    <property type="evidence" value="ECO:0007669"/>
    <property type="project" value="TreeGrafter"/>
</dbReference>
<evidence type="ECO:0000256" key="4">
    <source>
        <dbReference type="ARBA" id="ARBA00023163"/>
    </source>
</evidence>
<gene>
    <name evidence="7" type="ORF">MAPG_07016</name>
</gene>
<dbReference type="InterPro" id="IPR009072">
    <property type="entry name" value="Histone-fold"/>
</dbReference>
<feature type="compositionally biased region" description="Acidic residues" evidence="6">
    <location>
        <begin position="268"/>
        <end position="280"/>
    </location>
</feature>
<dbReference type="EMBL" id="GL876971">
    <property type="protein sequence ID" value="KLU88029.1"/>
    <property type="molecule type" value="Genomic_DNA"/>
</dbReference>
<evidence type="ECO:0000313" key="7">
    <source>
        <dbReference type="EMBL" id="KLU88029.1"/>
    </source>
</evidence>
<protein>
    <recommendedName>
        <fullName evidence="8">Transcription initiation factor TFIID subunit 9</fullName>
    </recommendedName>
</protein>
<dbReference type="GO" id="GO:0003713">
    <property type="term" value="F:transcription coactivator activity"/>
    <property type="evidence" value="ECO:0007669"/>
    <property type="project" value="TreeGrafter"/>
</dbReference>
<accession>A0A0H2UCH0</accession>
<dbReference type="InterPro" id="IPR051431">
    <property type="entry name" value="TFIID_subunit_9"/>
</dbReference>
<comment type="similarity">
    <text evidence="2">Belongs to the TAF9 family.</text>
</comment>
<proteinExistence type="inferred from homology"/>
<organism evidence="7">
    <name type="scientific">Magnaporthiopsis poae (strain ATCC 64411 / 73-15)</name>
    <name type="common">Kentucky bluegrass fungus</name>
    <name type="synonym">Magnaporthe poae</name>
    <dbReference type="NCBI Taxonomy" id="644358"/>
    <lineage>
        <taxon>Eukaryota</taxon>
        <taxon>Fungi</taxon>
        <taxon>Dikarya</taxon>
        <taxon>Ascomycota</taxon>
        <taxon>Pezizomycotina</taxon>
        <taxon>Sordariomycetes</taxon>
        <taxon>Sordariomycetidae</taxon>
        <taxon>Magnaporthales</taxon>
        <taxon>Magnaporthaceae</taxon>
        <taxon>Magnaporthiopsis</taxon>
    </lineage>
</organism>
<comment type="subcellular location">
    <subcellularLocation>
        <location evidence="1">Nucleus</location>
    </subcellularLocation>
</comment>
<dbReference type="PANTHER" id="PTHR48068">
    <property type="entry name" value="TAF9 RNA POLYMERASE II, TATA BOX-BINDING PROTEIN (TBP)-ASSOCIATED FACTOR"/>
    <property type="match status" value="1"/>
</dbReference>
<keyword evidence="5" id="KW-0539">Nucleus</keyword>
<dbReference type="InterPro" id="IPR003162">
    <property type="entry name" value="TFIID-31"/>
</dbReference>
<feature type="compositionally biased region" description="Low complexity" evidence="6">
    <location>
        <begin position="1"/>
        <end position="10"/>
    </location>
</feature>
<evidence type="ECO:0000256" key="2">
    <source>
        <dbReference type="ARBA" id="ARBA00007646"/>
    </source>
</evidence>
<dbReference type="GO" id="GO:0046982">
    <property type="term" value="F:protein heterodimerization activity"/>
    <property type="evidence" value="ECO:0007669"/>
    <property type="project" value="InterPro"/>
</dbReference>
<sequence length="280" mass="29776">QPAAAAAPSAQPQPPSQQQPAPAPAAAQPPQQQQQQQQQAQAQLNGSNNQQAPRPRDARTLELLLTAQGVTAFEPRVPLLLLDFAYRHTAAVLSDALHLSGDPYTTHAGAMPSASQGASATAPPGGDASVSASAVQVAIASRLAFSVPWRCRRRRRLFLLCRCRYKHKRRHGRKYPGREARRVGGGASKEFLLETARERNRAALLRILPSEWGAGIDDDDDDDDGDEDMSDAMEGVEGGGAGAARQGSDGPDEEVGGEPVEGGTIDDVFGDDVDEEMAEE</sequence>
<evidence type="ECO:0000256" key="5">
    <source>
        <dbReference type="ARBA" id="ARBA00023242"/>
    </source>
</evidence>
<dbReference type="GO" id="GO:0005669">
    <property type="term" value="C:transcription factor TFIID complex"/>
    <property type="evidence" value="ECO:0007669"/>
    <property type="project" value="TreeGrafter"/>
</dbReference>
<dbReference type="GO" id="GO:0051123">
    <property type="term" value="P:RNA polymerase II preinitiation complex assembly"/>
    <property type="evidence" value="ECO:0007669"/>
    <property type="project" value="TreeGrafter"/>
</dbReference>
<evidence type="ECO:0000256" key="6">
    <source>
        <dbReference type="SAM" id="MobiDB-lite"/>
    </source>
</evidence>
<evidence type="ECO:0000256" key="3">
    <source>
        <dbReference type="ARBA" id="ARBA00023015"/>
    </source>
</evidence>
<dbReference type="GO" id="GO:0016251">
    <property type="term" value="F:RNA polymerase II general transcription initiation factor activity"/>
    <property type="evidence" value="ECO:0007669"/>
    <property type="project" value="TreeGrafter"/>
</dbReference>
<feature type="region of interest" description="Disordered" evidence="6">
    <location>
        <begin position="1"/>
        <end position="55"/>
    </location>
</feature>
<feature type="compositionally biased region" description="Pro residues" evidence="6">
    <location>
        <begin position="11"/>
        <end position="23"/>
    </location>
</feature>
<dbReference type="AlphaFoldDB" id="A0A0H2UCH0"/>
<dbReference type="Gene3D" id="1.10.20.10">
    <property type="entry name" value="Histone, subunit A"/>
    <property type="match status" value="1"/>
</dbReference>
<feature type="region of interest" description="Disordered" evidence="6">
    <location>
        <begin position="213"/>
        <end position="280"/>
    </location>
</feature>
<dbReference type="Pfam" id="PF02291">
    <property type="entry name" value="TFIID-31kDa"/>
    <property type="match status" value="1"/>
</dbReference>
<dbReference type="VEuPathDB" id="FungiDB:MAPG_07016"/>
<feature type="compositionally biased region" description="Acidic residues" evidence="6">
    <location>
        <begin position="216"/>
        <end position="231"/>
    </location>
</feature>